<dbReference type="Proteomes" id="UP000054988">
    <property type="component" value="Unassembled WGS sequence"/>
</dbReference>
<comment type="caution">
    <text evidence="2">The sequence shown here is derived from an EMBL/GenBank/DDBJ whole genome shotgun (WGS) entry which is preliminary data.</text>
</comment>
<feature type="compositionally biased region" description="Polar residues" evidence="1">
    <location>
        <begin position="128"/>
        <end position="141"/>
    </location>
</feature>
<gene>
    <name evidence="2" type="ORF">WG66_12032</name>
</gene>
<feature type="region of interest" description="Disordered" evidence="1">
    <location>
        <begin position="128"/>
        <end position="152"/>
    </location>
</feature>
<feature type="compositionally biased region" description="Basic residues" evidence="1">
    <location>
        <begin position="199"/>
        <end position="209"/>
    </location>
</feature>
<accession>A0A0W0FGL4</accession>
<dbReference type="eggNOG" id="ENOG502SU88">
    <property type="taxonomic scope" value="Eukaryota"/>
</dbReference>
<name>A0A0W0FGL4_MONRR</name>
<evidence type="ECO:0000313" key="2">
    <source>
        <dbReference type="EMBL" id="KTB35434.1"/>
    </source>
</evidence>
<proteinExistence type="predicted"/>
<feature type="compositionally biased region" description="Basic and acidic residues" evidence="1">
    <location>
        <begin position="249"/>
        <end position="259"/>
    </location>
</feature>
<sequence>MSGRQSTVYDLTSLRLHADSARVQQSERNRKLRFSRLTVRDSRGNWIARDAGGLGRVTRYRTLHGREQEREQSVGVSTSDDEAFGGKGKERMSDSDGDEERGLRTKRARKKRKFDNDFGYIAPSSTYERFSSTPIPQTSTPECLLSSGPSLLPPPSSASISAFSVDLLKCIHYMTSKYYHERGQLLNLSKDYRKERKERRLAKLRRRYPRPLSKGAPDDREDGVDEVNEDDPEFSSSDESNGSDGTTKLQREHREEAGIRGKRRRGVERQRNIMVDMYKTMNGLLLGVTKYLGMLIQEHVAEFLRPQIPEDWEAELHESGEEGKVGKTVLEDEEVVENLIVGEDDTNHGNNAS</sequence>
<evidence type="ECO:0000256" key="1">
    <source>
        <dbReference type="SAM" id="MobiDB-lite"/>
    </source>
</evidence>
<evidence type="ECO:0000313" key="3">
    <source>
        <dbReference type="Proteomes" id="UP000054988"/>
    </source>
</evidence>
<feature type="region of interest" description="Disordered" evidence="1">
    <location>
        <begin position="63"/>
        <end position="109"/>
    </location>
</feature>
<organism evidence="2 3">
    <name type="scientific">Moniliophthora roreri</name>
    <name type="common">Frosty pod rot fungus</name>
    <name type="synonym">Monilia roreri</name>
    <dbReference type="NCBI Taxonomy" id="221103"/>
    <lineage>
        <taxon>Eukaryota</taxon>
        <taxon>Fungi</taxon>
        <taxon>Dikarya</taxon>
        <taxon>Basidiomycota</taxon>
        <taxon>Agaricomycotina</taxon>
        <taxon>Agaricomycetes</taxon>
        <taxon>Agaricomycetidae</taxon>
        <taxon>Agaricales</taxon>
        <taxon>Marasmiineae</taxon>
        <taxon>Marasmiaceae</taxon>
        <taxon>Moniliophthora</taxon>
    </lineage>
</organism>
<dbReference type="EMBL" id="LATX01001990">
    <property type="protein sequence ID" value="KTB35434.1"/>
    <property type="molecule type" value="Genomic_DNA"/>
</dbReference>
<feature type="region of interest" description="Disordered" evidence="1">
    <location>
        <begin position="199"/>
        <end position="265"/>
    </location>
</feature>
<reference evidence="2 3" key="1">
    <citation type="submission" date="2015-12" db="EMBL/GenBank/DDBJ databases">
        <title>Draft genome sequence of Moniliophthora roreri, the causal agent of frosty pod rot of cacao.</title>
        <authorList>
            <person name="Aime M.C."/>
            <person name="Diaz-Valderrama J.R."/>
            <person name="Kijpornyongpan T."/>
            <person name="Phillips-Mora W."/>
        </authorList>
    </citation>
    <scope>NUCLEOTIDE SEQUENCE [LARGE SCALE GENOMIC DNA]</scope>
    <source>
        <strain evidence="2 3">MCA 2952</strain>
    </source>
</reference>
<feature type="compositionally biased region" description="Acidic residues" evidence="1">
    <location>
        <begin position="219"/>
        <end position="233"/>
    </location>
</feature>
<protein>
    <submittedName>
        <fullName evidence="2">Uncharacterized protein</fullName>
    </submittedName>
</protein>
<dbReference type="AlphaFoldDB" id="A0A0W0FGL4"/>